<feature type="chain" id="PRO_5014957344" evidence="2">
    <location>
        <begin position="27"/>
        <end position="346"/>
    </location>
</feature>
<dbReference type="SUPFAM" id="SSF53850">
    <property type="entry name" value="Periplasmic binding protein-like II"/>
    <property type="match status" value="1"/>
</dbReference>
<dbReference type="Pfam" id="PF13343">
    <property type="entry name" value="SBP_bac_6"/>
    <property type="match status" value="1"/>
</dbReference>
<dbReference type="GO" id="GO:0030975">
    <property type="term" value="F:thiamine binding"/>
    <property type="evidence" value="ECO:0007669"/>
    <property type="project" value="TreeGrafter"/>
</dbReference>
<dbReference type="GO" id="GO:0015888">
    <property type="term" value="P:thiamine transport"/>
    <property type="evidence" value="ECO:0007669"/>
    <property type="project" value="TreeGrafter"/>
</dbReference>
<sequence length="346" mass="38249">MKKIFKLLAAVLAVSLVLLGCGQKQSTETKQEEQKLDFGGRTMNVVATSEKYKKLFDKFAQETNCKVEFLSMSSGEVISRTKAEGKPMADLWFGGGVDAFIAAKNDGLLEQYEAKGSDKIKEGFKDKDNYWISKGITVVGFLVNDSVAKEKGYDIPKKWEDLTDPKYKGQIIMSNPAISGTNYGAVKGILDQKGTEKGWEYWTAFNKNVDFYSKRGKDPQEKTVAGEFGIGIIPVDKSAFDAAKKNNLTVVYPEDGIPWIPEGVAIFKNSQATDIAKAFEDYILKPENQQLIAELDGKDGAQMVIDGAKGADLGLPKDRLMKEDLSTFGSERDSILKKWKELVGDK</sequence>
<dbReference type="CDD" id="cd13544">
    <property type="entry name" value="PBP2_Fbp_like_1"/>
    <property type="match status" value="1"/>
</dbReference>
<feature type="signal peptide" evidence="2">
    <location>
        <begin position="1"/>
        <end position="26"/>
    </location>
</feature>
<dbReference type="PANTHER" id="PTHR30006:SF2">
    <property type="entry name" value="ABC TRANSPORTER SUBSTRATE-BINDING PROTEIN"/>
    <property type="match status" value="1"/>
</dbReference>
<dbReference type="PIRSF" id="PIRSF002825">
    <property type="entry name" value="CfbpA"/>
    <property type="match status" value="1"/>
</dbReference>
<dbReference type="GO" id="GO:0030976">
    <property type="term" value="F:thiamine pyrophosphate binding"/>
    <property type="evidence" value="ECO:0007669"/>
    <property type="project" value="TreeGrafter"/>
</dbReference>
<dbReference type="Gene3D" id="3.40.190.10">
    <property type="entry name" value="Periplasmic binding protein-like II"/>
    <property type="match status" value="2"/>
</dbReference>
<evidence type="ECO:0000313" key="3">
    <source>
        <dbReference type="EMBL" id="PMC51769.1"/>
    </source>
</evidence>
<evidence type="ECO:0000256" key="2">
    <source>
        <dbReference type="SAM" id="SignalP"/>
    </source>
</evidence>
<dbReference type="RefSeq" id="WP_031552586.1">
    <property type="nucleotide sequence ID" value="NZ_JAAXPT010000007.1"/>
</dbReference>
<keyword evidence="1 2" id="KW-0732">Signal</keyword>
<reference evidence="3 4" key="1">
    <citation type="submission" date="2017-09" db="EMBL/GenBank/DDBJ databases">
        <title>Bacterial strain isolated from the female urinary microbiota.</title>
        <authorList>
            <person name="Thomas-White K."/>
            <person name="Kumar N."/>
            <person name="Forster S."/>
            <person name="Putonti C."/>
            <person name="Lawley T."/>
            <person name="Wolfe A.J."/>
        </authorList>
    </citation>
    <scope>NUCLEOTIDE SEQUENCE [LARGE SCALE GENOMIC DNA]</scope>
    <source>
        <strain evidence="3 4">UMB0186</strain>
    </source>
</reference>
<dbReference type="EMBL" id="PNGT01000010">
    <property type="protein sequence ID" value="PMC51769.1"/>
    <property type="molecule type" value="Genomic_DNA"/>
</dbReference>
<comment type="caution">
    <text evidence="3">The sequence shown here is derived from an EMBL/GenBank/DDBJ whole genome shotgun (WGS) entry which is preliminary data.</text>
</comment>
<organism evidence="3 4">
    <name type="scientific">Gemella sanguinis</name>
    <dbReference type="NCBI Taxonomy" id="84135"/>
    <lineage>
        <taxon>Bacteria</taxon>
        <taxon>Bacillati</taxon>
        <taxon>Bacillota</taxon>
        <taxon>Bacilli</taxon>
        <taxon>Bacillales</taxon>
        <taxon>Gemellaceae</taxon>
        <taxon>Gemella</taxon>
    </lineage>
</organism>
<accession>A0A2N6SD09</accession>
<dbReference type="InterPro" id="IPR026045">
    <property type="entry name" value="Ferric-bd"/>
</dbReference>
<evidence type="ECO:0000256" key="1">
    <source>
        <dbReference type="ARBA" id="ARBA00022729"/>
    </source>
</evidence>
<name>A0A2N6SD09_9BACL</name>
<dbReference type="PANTHER" id="PTHR30006">
    <property type="entry name" value="THIAMINE-BINDING PERIPLASMIC PROTEIN-RELATED"/>
    <property type="match status" value="1"/>
</dbReference>
<protein>
    <submittedName>
        <fullName evidence="3">2-aminoethylphosphonate ABC transporter substrate-binding protein</fullName>
    </submittedName>
</protein>
<proteinExistence type="predicted"/>
<dbReference type="PROSITE" id="PS51257">
    <property type="entry name" value="PROKAR_LIPOPROTEIN"/>
    <property type="match status" value="1"/>
</dbReference>
<dbReference type="OrthoDB" id="9769319at2"/>
<evidence type="ECO:0000313" key="4">
    <source>
        <dbReference type="Proteomes" id="UP000235670"/>
    </source>
</evidence>
<dbReference type="GO" id="GO:0030288">
    <property type="term" value="C:outer membrane-bounded periplasmic space"/>
    <property type="evidence" value="ECO:0007669"/>
    <property type="project" value="TreeGrafter"/>
</dbReference>
<gene>
    <name evidence="3" type="ORF">CJ218_07995</name>
</gene>
<dbReference type="Proteomes" id="UP000235670">
    <property type="component" value="Unassembled WGS sequence"/>
</dbReference>
<dbReference type="AlphaFoldDB" id="A0A2N6SD09"/>